<accession>A0ACB8FSC4</accession>
<protein>
    <submittedName>
        <fullName evidence="1">Uncharacterized protein</fullName>
    </submittedName>
</protein>
<keyword evidence="2" id="KW-1185">Reference proteome</keyword>
<sequence length="373" mass="42747">MYVYRRRQKARVKESLPSKGMEDTTQLTTLQNANRSFCIDYDYHYNEEELAFVQTWGRRLHIFFMAINCVTFVLGVTGNGLVIFITGFHMKKTVNTIWFLNLAIADFTFSLFLPLTIVSQAHGYHWLFGEALCKFNSIQISVNLYASINFLMVISIDRGISVIFPVWARNHRSPRLASFGALGVWIWAMVLSSPHIQFIKMVENGDAIYCCLKFSHDKDQAKLIQRALAISRFIFAFMIPFLVIIVCYGAIVLRLRRDRLASSSKPFKVITAVILAFFICWFPAHVFAFLLNQAYEDHSLHLSLIIGDPLVSSLAFINSCLNPILYFFMGYNFKERLKQSILSIIENAFAEDVSQIPTQKKTRSSAEMDSSDL</sequence>
<gene>
    <name evidence="1" type="ORF">K3G42_028500</name>
</gene>
<evidence type="ECO:0000313" key="1">
    <source>
        <dbReference type="EMBL" id="KAH8008244.1"/>
    </source>
</evidence>
<comment type="caution">
    <text evidence="1">The sequence shown here is derived from an EMBL/GenBank/DDBJ whole genome shotgun (WGS) entry which is preliminary data.</text>
</comment>
<name>A0ACB8FSC4_9SAUR</name>
<reference evidence="1" key="1">
    <citation type="submission" date="2021-08" db="EMBL/GenBank/DDBJ databases">
        <title>The first chromosome-level gecko genome reveals the dynamic sex chromosomes of Neotropical dwarf geckos (Sphaerodactylidae: Sphaerodactylus).</title>
        <authorList>
            <person name="Pinto B.J."/>
            <person name="Keating S.E."/>
            <person name="Gamble T."/>
        </authorList>
    </citation>
    <scope>NUCLEOTIDE SEQUENCE</scope>
    <source>
        <strain evidence="1">TG3544</strain>
    </source>
</reference>
<organism evidence="1 2">
    <name type="scientific">Sphaerodactylus townsendi</name>
    <dbReference type="NCBI Taxonomy" id="933632"/>
    <lineage>
        <taxon>Eukaryota</taxon>
        <taxon>Metazoa</taxon>
        <taxon>Chordata</taxon>
        <taxon>Craniata</taxon>
        <taxon>Vertebrata</taxon>
        <taxon>Euteleostomi</taxon>
        <taxon>Lepidosauria</taxon>
        <taxon>Squamata</taxon>
        <taxon>Bifurcata</taxon>
        <taxon>Gekkota</taxon>
        <taxon>Sphaerodactylidae</taxon>
        <taxon>Sphaerodactylus</taxon>
    </lineage>
</organism>
<dbReference type="Proteomes" id="UP000827872">
    <property type="component" value="Linkage Group LG06"/>
</dbReference>
<dbReference type="EMBL" id="CM037619">
    <property type="protein sequence ID" value="KAH8008244.1"/>
    <property type="molecule type" value="Genomic_DNA"/>
</dbReference>
<evidence type="ECO:0000313" key="2">
    <source>
        <dbReference type="Proteomes" id="UP000827872"/>
    </source>
</evidence>
<proteinExistence type="predicted"/>